<evidence type="ECO:0000313" key="1">
    <source>
        <dbReference type="EMBL" id="TCS88747.1"/>
    </source>
</evidence>
<organism evidence="1 2">
    <name type="scientific">Keratinibaculum paraultunense</name>
    <dbReference type="NCBI Taxonomy" id="1278232"/>
    <lineage>
        <taxon>Bacteria</taxon>
        <taxon>Bacillati</taxon>
        <taxon>Bacillota</taxon>
        <taxon>Tissierellia</taxon>
        <taxon>Tissierellales</taxon>
        <taxon>Tepidimicrobiaceae</taxon>
        <taxon>Keratinibaculum</taxon>
    </lineage>
</organism>
<dbReference type="AlphaFoldDB" id="A0A4R3KTT2"/>
<gene>
    <name evidence="1" type="ORF">EDD65_107103</name>
</gene>
<dbReference type="EMBL" id="SMAE01000007">
    <property type="protein sequence ID" value="TCS88747.1"/>
    <property type="molecule type" value="Genomic_DNA"/>
</dbReference>
<evidence type="ECO:0000313" key="2">
    <source>
        <dbReference type="Proteomes" id="UP000294567"/>
    </source>
</evidence>
<accession>A0A4R3KTT2</accession>
<comment type="caution">
    <text evidence="1">The sequence shown here is derived from an EMBL/GenBank/DDBJ whole genome shotgun (WGS) entry which is preliminary data.</text>
</comment>
<dbReference type="Pfam" id="PF10704">
    <property type="entry name" value="DUF2508"/>
    <property type="match status" value="1"/>
</dbReference>
<sequence length="88" mass="10645">MKNYYKRKAKKILECANLLSNSIKTNEKTEEEKVLESLKEAHSEWKNKEKYFQSVNEPELIDYAIYEMEASKIKYMYLLKKIKEMNLE</sequence>
<dbReference type="OrthoDB" id="1809893at2"/>
<proteinExistence type="predicted"/>
<protein>
    <submittedName>
        <fullName evidence="1">Uncharacterized protein DUF2508</fullName>
    </submittedName>
</protein>
<dbReference type="RefSeq" id="WP_132027811.1">
    <property type="nucleotide sequence ID" value="NZ_CP068564.1"/>
</dbReference>
<name>A0A4R3KTT2_9FIRM</name>
<reference evidence="1 2" key="1">
    <citation type="submission" date="2019-03" db="EMBL/GenBank/DDBJ databases">
        <title>Genomic Encyclopedia of Type Strains, Phase IV (KMG-IV): sequencing the most valuable type-strain genomes for metagenomic binning, comparative biology and taxonomic classification.</title>
        <authorList>
            <person name="Goeker M."/>
        </authorList>
    </citation>
    <scope>NUCLEOTIDE SEQUENCE [LARGE SCALE GENOMIC DNA]</scope>
    <source>
        <strain evidence="1 2">DSM 26752</strain>
    </source>
</reference>
<dbReference type="InterPro" id="IPR019644">
    <property type="entry name" value="DUF2508"/>
</dbReference>
<keyword evidence="2" id="KW-1185">Reference proteome</keyword>
<dbReference type="Proteomes" id="UP000294567">
    <property type="component" value="Unassembled WGS sequence"/>
</dbReference>